<dbReference type="InterPro" id="IPR003737">
    <property type="entry name" value="GlcNAc_PI_deacetylase-related"/>
</dbReference>
<sequence>MTTDRAARSVLIVVAHPDDAELAMGMRIRAHVLASDRVRVHCLSAGPTDGDDGAARRDECLAAAKILGISGYTFSPIPDTRFTDHRGAINAALFDAFATERPDVVYTHHPDDQHLDHAVTGEEATTVAMREAADLIHFRSPYSRTFEPNLYFVGTPELLAAKQAALACFTSQRQLDMTVFIGLTELAYRQHVHHRVVERFPDGARGAEMFRTVRQIVHASSP</sequence>
<proteinExistence type="predicted"/>
<protein>
    <submittedName>
        <fullName evidence="2">PIG-L family deacetylase</fullName>
    </submittedName>
</protein>
<keyword evidence="3" id="KW-1185">Reference proteome</keyword>
<dbReference type="EMBL" id="CP109491">
    <property type="protein sequence ID" value="WUX36252.1"/>
    <property type="molecule type" value="Genomic_DNA"/>
</dbReference>
<reference evidence="2" key="1">
    <citation type="submission" date="2022-10" db="EMBL/GenBank/DDBJ databases">
        <title>The complete genomes of actinobacterial strains from the NBC collection.</title>
        <authorList>
            <person name="Joergensen T.S."/>
            <person name="Alvarez Arevalo M."/>
            <person name="Sterndorff E.B."/>
            <person name="Faurdal D."/>
            <person name="Vuksanovic O."/>
            <person name="Mourched A.-S."/>
            <person name="Charusanti P."/>
            <person name="Shaw S."/>
            <person name="Blin K."/>
            <person name="Weber T."/>
        </authorList>
    </citation>
    <scope>NUCLEOTIDE SEQUENCE</scope>
    <source>
        <strain evidence="2">NBC_01436</strain>
    </source>
</reference>
<name>A0ABZ1ZBW2_STRAQ</name>
<dbReference type="SUPFAM" id="SSF102588">
    <property type="entry name" value="LmbE-like"/>
    <property type="match status" value="1"/>
</dbReference>
<dbReference type="Proteomes" id="UP001431926">
    <property type="component" value="Chromosome"/>
</dbReference>
<evidence type="ECO:0000256" key="1">
    <source>
        <dbReference type="ARBA" id="ARBA00022833"/>
    </source>
</evidence>
<evidence type="ECO:0000313" key="3">
    <source>
        <dbReference type="Proteomes" id="UP001431926"/>
    </source>
</evidence>
<dbReference type="Pfam" id="PF02585">
    <property type="entry name" value="PIG-L"/>
    <property type="match status" value="1"/>
</dbReference>
<dbReference type="PANTHER" id="PTHR12993:SF26">
    <property type="entry name" value="1D-MYO-INOSITOL 2-ACETAMIDO-2-DEOXY-ALPHA-D-GLUCOPYRANOSIDE DEACETYLASE"/>
    <property type="match status" value="1"/>
</dbReference>
<dbReference type="RefSeq" id="WP_257138186.1">
    <property type="nucleotide sequence ID" value="NZ_CP108640.1"/>
</dbReference>
<organism evidence="2 3">
    <name type="scientific">Streptomyces anulatus</name>
    <name type="common">Streptomyces chrysomallus</name>
    <dbReference type="NCBI Taxonomy" id="1892"/>
    <lineage>
        <taxon>Bacteria</taxon>
        <taxon>Bacillati</taxon>
        <taxon>Actinomycetota</taxon>
        <taxon>Actinomycetes</taxon>
        <taxon>Kitasatosporales</taxon>
        <taxon>Streptomycetaceae</taxon>
        <taxon>Streptomyces</taxon>
    </lineage>
</organism>
<evidence type="ECO:0000313" key="2">
    <source>
        <dbReference type="EMBL" id="WUX36252.1"/>
    </source>
</evidence>
<dbReference type="Gene3D" id="3.40.50.10320">
    <property type="entry name" value="LmbE-like"/>
    <property type="match status" value="1"/>
</dbReference>
<dbReference type="PANTHER" id="PTHR12993">
    <property type="entry name" value="N-ACETYLGLUCOSAMINYL-PHOSPHATIDYLINOSITOL DE-N-ACETYLASE-RELATED"/>
    <property type="match status" value="1"/>
</dbReference>
<gene>
    <name evidence="2" type="ORF">OG367_08385</name>
</gene>
<dbReference type="InterPro" id="IPR024078">
    <property type="entry name" value="LmbE-like_dom_sf"/>
</dbReference>
<accession>A0ABZ1ZBW2</accession>
<keyword evidence="1" id="KW-0862">Zinc</keyword>